<gene>
    <name evidence="1" type="ORF">RHMOL_Rhmol02G0020000</name>
</gene>
<comment type="caution">
    <text evidence="1">The sequence shown here is derived from an EMBL/GenBank/DDBJ whole genome shotgun (WGS) entry which is preliminary data.</text>
</comment>
<name>A0ACC0PKJ4_RHOML</name>
<protein>
    <submittedName>
        <fullName evidence="1">Uncharacterized protein</fullName>
    </submittedName>
</protein>
<evidence type="ECO:0000313" key="2">
    <source>
        <dbReference type="Proteomes" id="UP001062846"/>
    </source>
</evidence>
<evidence type="ECO:0000313" key="1">
    <source>
        <dbReference type="EMBL" id="KAI8566180.1"/>
    </source>
</evidence>
<reference evidence="1" key="1">
    <citation type="submission" date="2022-02" db="EMBL/GenBank/DDBJ databases">
        <title>Plant Genome Project.</title>
        <authorList>
            <person name="Zhang R.-G."/>
        </authorList>
    </citation>
    <scope>NUCLEOTIDE SEQUENCE</scope>
    <source>
        <strain evidence="1">AT1</strain>
    </source>
</reference>
<sequence length="79" mass="9063">MNPDDETVSDYLMNLKSKDWRMVGFPYAVGSVESGVVLNGNLDKYQKRGTGSWECFYMGEKDFVPQHSEEDDQSETDEE</sequence>
<organism evidence="1 2">
    <name type="scientific">Rhododendron molle</name>
    <name type="common">Chinese azalea</name>
    <name type="synonym">Azalea mollis</name>
    <dbReference type="NCBI Taxonomy" id="49168"/>
    <lineage>
        <taxon>Eukaryota</taxon>
        <taxon>Viridiplantae</taxon>
        <taxon>Streptophyta</taxon>
        <taxon>Embryophyta</taxon>
        <taxon>Tracheophyta</taxon>
        <taxon>Spermatophyta</taxon>
        <taxon>Magnoliopsida</taxon>
        <taxon>eudicotyledons</taxon>
        <taxon>Gunneridae</taxon>
        <taxon>Pentapetalae</taxon>
        <taxon>asterids</taxon>
        <taxon>Ericales</taxon>
        <taxon>Ericaceae</taxon>
        <taxon>Ericoideae</taxon>
        <taxon>Rhodoreae</taxon>
        <taxon>Rhododendron</taxon>
    </lineage>
</organism>
<accession>A0ACC0PKJ4</accession>
<proteinExistence type="predicted"/>
<keyword evidence="2" id="KW-1185">Reference proteome</keyword>
<dbReference type="EMBL" id="CM046389">
    <property type="protein sequence ID" value="KAI8566180.1"/>
    <property type="molecule type" value="Genomic_DNA"/>
</dbReference>
<dbReference type="Proteomes" id="UP001062846">
    <property type="component" value="Chromosome 2"/>
</dbReference>